<dbReference type="Proteomes" id="UP001190926">
    <property type="component" value="Unassembled WGS sequence"/>
</dbReference>
<comment type="caution">
    <text evidence="2">The sequence shown here is derived from an EMBL/GenBank/DDBJ whole genome shotgun (WGS) entry which is preliminary data.</text>
</comment>
<dbReference type="EMBL" id="SDAM02000148">
    <property type="protein sequence ID" value="KAH6827559.1"/>
    <property type="molecule type" value="Genomic_DNA"/>
</dbReference>
<accession>A0AAD4P5F7</accession>
<protein>
    <recommendedName>
        <fullName evidence="1">SAM domain-containing protein</fullName>
    </recommendedName>
</protein>
<reference evidence="2 3" key="1">
    <citation type="journal article" date="2021" name="Nat. Commun.">
        <title>Incipient diploidization of the medicinal plant Perilla within 10,000 years.</title>
        <authorList>
            <person name="Zhang Y."/>
            <person name="Shen Q."/>
            <person name="Leng L."/>
            <person name="Zhang D."/>
            <person name="Chen S."/>
            <person name="Shi Y."/>
            <person name="Ning Z."/>
            <person name="Chen S."/>
        </authorList>
    </citation>
    <scope>NUCLEOTIDE SEQUENCE [LARGE SCALE GENOMIC DNA]</scope>
    <source>
        <strain evidence="3">cv. PC099</strain>
    </source>
</reference>
<proteinExistence type="predicted"/>
<evidence type="ECO:0000313" key="2">
    <source>
        <dbReference type="EMBL" id="KAH6827559.1"/>
    </source>
</evidence>
<keyword evidence="3" id="KW-1185">Reference proteome</keyword>
<feature type="domain" description="SAM" evidence="1">
    <location>
        <begin position="25"/>
        <end position="58"/>
    </location>
</feature>
<dbReference type="Gene3D" id="1.10.150.50">
    <property type="entry name" value="Transcription Factor, Ets-1"/>
    <property type="match status" value="1"/>
</dbReference>
<evidence type="ECO:0000313" key="3">
    <source>
        <dbReference type="Proteomes" id="UP001190926"/>
    </source>
</evidence>
<dbReference type="SUPFAM" id="SSF47769">
    <property type="entry name" value="SAM/Pointed domain"/>
    <property type="match status" value="1"/>
</dbReference>
<evidence type="ECO:0000259" key="1">
    <source>
        <dbReference type="Pfam" id="PF07647"/>
    </source>
</evidence>
<name>A0AAD4P5F7_PERFH</name>
<sequence>MDWYAWLSKTNLDAGVIYEYGLTLVRNELQEEDLPYFNHDFLQSIGISVAKHRLEILKLCRKEVSGRANGGLSRLVLVMNKTRKLFARNISKLGFHKNSARFSAADTSPYRSQWSGALRRVAGGKEEHKAAVVPGPNVMWSGPLDRRLQEKLMSAGRCQSVSGPLDVKLHERILYPNWSPMVPRSGLVCKSPTISGPIERLGLSPKVGYYRSETFGDDHDGAQSLWSIMFQDMKPT</sequence>
<dbReference type="CDD" id="cd09487">
    <property type="entry name" value="SAM_superfamily"/>
    <property type="match status" value="1"/>
</dbReference>
<dbReference type="InterPro" id="IPR013761">
    <property type="entry name" value="SAM/pointed_sf"/>
</dbReference>
<dbReference type="PANTHER" id="PTHR33915">
    <property type="entry name" value="OSJNBA0033G05.11 PROTEIN"/>
    <property type="match status" value="1"/>
</dbReference>
<dbReference type="InterPro" id="IPR001660">
    <property type="entry name" value="SAM"/>
</dbReference>
<dbReference type="Pfam" id="PF07647">
    <property type="entry name" value="SAM_2"/>
    <property type="match status" value="1"/>
</dbReference>
<gene>
    <name evidence="2" type="ORF">C2S53_012969</name>
</gene>
<dbReference type="PANTHER" id="PTHR33915:SF3">
    <property type="entry name" value="STERILE ALPHA MOTIF (SAM) DOMAIN PROTEIN"/>
    <property type="match status" value="1"/>
</dbReference>
<dbReference type="AlphaFoldDB" id="A0AAD4P5F7"/>
<organism evidence="2 3">
    <name type="scientific">Perilla frutescens var. hirtella</name>
    <name type="common">Perilla citriodora</name>
    <name type="synonym">Perilla setoyensis</name>
    <dbReference type="NCBI Taxonomy" id="608512"/>
    <lineage>
        <taxon>Eukaryota</taxon>
        <taxon>Viridiplantae</taxon>
        <taxon>Streptophyta</taxon>
        <taxon>Embryophyta</taxon>
        <taxon>Tracheophyta</taxon>
        <taxon>Spermatophyta</taxon>
        <taxon>Magnoliopsida</taxon>
        <taxon>eudicotyledons</taxon>
        <taxon>Gunneridae</taxon>
        <taxon>Pentapetalae</taxon>
        <taxon>asterids</taxon>
        <taxon>lamiids</taxon>
        <taxon>Lamiales</taxon>
        <taxon>Lamiaceae</taxon>
        <taxon>Nepetoideae</taxon>
        <taxon>Elsholtzieae</taxon>
        <taxon>Perilla</taxon>
    </lineage>
</organism>